<organism evidence="7 8">
    <name type="scientific">Aspergillus pseudodeflectus</name>
    <dbReference type="NCBI Taxonomy" id="176178"/>
    <lineage>
        <taxon>Eukaryota</taxon>
        <taxon>Fungi</taxon>
        <taxon>Dikarya</taxon>
        <taxon>Ascomycota</taxon>
        <taxon>Pezizomycotina</taxon>
        <taxon>Eurotiomycetes</taxon>
        <taxon>Eurotiomycetidae</taxon>
        <taxon>Eurotiales</taxon>
        <taxon>Aspergillaceae</taxon>
        <taxon>Aspergillus</taxon>
        <taxon>Aspergillus subgen. Nidulantes</taxon>
    </lineage>
</organism>
<dbReference type="Pfam" id="PF07947">
    <property type="entry name" value="YhhN"/>
    <property type="match status" value="1"/>
</dbReference>
<dbReference type="PANTHER" id="PTHR31885">
    <property type="entry name" value="GH04784P"/>
    <property type="match status" value="1"/>
</dbReference>
<feature type="transmembrane region" description="Helical" evidence="6">
    <location>
        <begin position="134"/>
        <end position="152"/>
    </location>
</feature>
<evidence type="ECO:0000256" key="1">
    <source>
        <dbReference type="ARBA" id="ARBA00004141"/>
    </source>
</evidence>
<feature type="transmembrane region" description="Helical" evidence="6">
    <location>
        <begin position="173"/>
        <end position="194"/>
    </location>
</feature>
<evidence type="ECO:0000313" key="7">
    <source>
        <dbReference type="EMBL" id="KAL2837599.1"/>
    </source>
</evidence>
<dbReference type="GeneID" id="98157312"/>
<comment type="subcellular location">
    <subcellularLocation>
        <location evidence="1">Membrane</location>
        <topology evidence="1">Multi-pass membrane protein</topology>
    </subcellularLocation>
</comment>
<keyword evidence="5 6" id="KW-0472">Membrane</keyword>
<dbReference type="EMBL" id="JBFXLR010000095">
    <property type="protein sequence ID" value="KAL2837599.1"/>
    <property type="molecule type" value="Genomic_DNA"/>
</dbReference>
<keyword evidence="4 6" id="KW-1133">Transmembrane helix</keyword>
<evidence type="ECO:0000256" key="6">
    <source>
        <dbReference type="SAM" id="Phobius"/>
    </source>
</evidence>
<comment type="caution">
    <text evidence="7">The sequence shown here is derived from an EMBL/GenBank/DDBJ whole genome shotgun (WGS) entry which is preliminary data.</text>
</comment>
<evidence type="ECO:0000256" key="2">
    <source>
        <dbReference type="ARBA" id="ARBA00007375"/>
    </source>
</evidence>
<dbReference type="PANTHER" id="PTHR31885:SF6">
    <property type="entry name" value="GH04784P"/>
    <property type="match status" value="1"/>
</dbReference>
<evidence type="ECO:0000313" key="8">
    <source>
        <dbReference type="Proteomes" id="UP001610444"/>
    </source>
</evidence>
<feature type="transmembrane region" description="Helical" evidence="6">
    <location>
        <begin position="316"/>
        <end position="337"/>
    </location>
</feature>
<proteinExistence type="inferred from homology"/>
<feature type="transmembrane region" description="Helical" evidence="6">
    <location>
        <begin position="103"/>
        <end position="122"/>
    </location>
</feature>
<dbReference type="Proteomes" id="UP001610444">
    <property type="component" value="Unassembled WGS sequence"/>
</dbReference>
<dbReference type="InterPro" id="IPR012506">
    <property type="entry name" value="TMEM86B-like"/>
</dbReference>
<evidence type="ECO:0000256" key="3">
    <source>
        <dbReference type="ARBA" id="ARBA00022692"/>
    </source>
</evidence>
<accession>A0ABR4JDD5</accession>
<name>A0ABR4JDD5_9EURO</name>
<reference evidence="7 8" key="1">
    <citation type="submission" date="2024-07" db="EMBL/GenBank/DDBJ databases">
        <title>Section-level genome sequencing and comparative genomics of Aspergillus sections Usti and Cavernicolus.</title>
        <authorList>
            <consortium name="Lawrence Berkeley National Laboratory"/>
            <person name="Nybo J.L."/>
            <person name="Vesth T.C."/>
            <person name="Theobald S."/>
            <person name="Frisvad J.C."/>
            <person name="Larsen T.O."/>
            <person name="Kjaerboelling I."/>
            <person name="Rothschild-Mancinelli K."/>
            <person name="Lyhne E.K."/>
            <person name="Kogle M.E."/>
            <person name="Barry K."/>
            <person name="Clum A."/>
            <person name="Na H."/>
            <person name="Ledsgaard L."/>
            <person name="Lin J."/>
            <person name="Lipzen A."/>
            <person name="Kuo A."/>
            <person name="Riley R."/>
            <person name="Mondo S."/>
            <person name="LaButti K."/>
            <person name="Haridas S."/>
            <person name="Pangalinan J."/>
            <person name="Salamov A.A."/>
            <person name="Simmons B.A."/>
            <person name="Magnuson J.K."/>
            <person name="Chen J."/>
            <person name="Drula E."/>
            <person name="Henrissat B."/>
            <person name="Wiebenga A."/>
            <person name="Lubbers R.J."/>
            <person name="Gomes A.C."/>
            <person name="Macurrencykelacurrency M.R."/>
            <person name="Stajich J."/>
            <person name="Grigoriev I.V."/>
            <person name="Mortensen U.H."/>
            <person name="De vries R.P."/>
            <person name="Baker S.E."/>
            <person name="Andersen M.R."/>
        </authorList>
    </citation>
    <scope>NUCLEOTIDE SEQUENCE [LARGE SCALE GENOMIC DNA]</scope>
    <source>
        <strain evidence="7 8">CBS 756.74</strain>
    </source>
</reference>
<protein>
    <submittedName>
        <fullName evidence="7">YhhN-like protein-domain-containing protein</fullName>
    </submittedName>
</protein>
<keyword evidence="3 6" id="KW-0812">Transmembrane</keyword>
<feature type="transmembrane region" description="Helical" evidence="6">
    <location>
        <begin position="286"/>
        <end position="304"/>
    </location>
</feature>
<feature type="transmembrane region" description="Helical" evidence="6">
    <location>
        <begin position="206"/>
        <end position="226"/>
    </location>
</feature>
<keyword evidence="8" id="KW-1185">Reference proteome</keyword>
<feature type="transmembrane region" description="Helical" evidence="6">
    <location>
        <begin position="247"/>
        <end position="266"/>
    </location>
</feature>
<comment type="similarity">
    <text evidence="2">Belongs to the TMEM86 family.</text>
</comment>
<evidence type="ECO:0000256" key="4">
    <source>
        <dbReference type="ARBA" id="ARBA00022989"/>
    </source>
</evidence>
<evidence type="ECO:0000256" key="5">
    <source>
        <dbReference type="ARBA" id="ARBA00023136"/>
    </source>
</evidence>
<dbReference type="RefSeq" id="XP_070892612.1">
    <property type="nucleotide sequence ID" value="XM_071042148.1"/>
</dbReference>
<gene>
    <name evidence="7" type="ORF">BJX68DRAFT_249632</name>
</gene>
<sequence>MCKWQWVRFRCHETAQRRVFLAEAATLHHMLPSRSLQHPKKAGQARMTFGNLFLTDACKAYLTTKMPAGTNATTLPVGPRILLLSLPLLVLSEHKSRFHGGVVLFKMISSASFLVGPITQIANSQSTELSPHTLAITIGLLCSMVGDFFLLPSRSEFHRTTTTSSSSNGGNQVSASFQAGVVAFAAAHIAYIIGFLSTAQATSYPALLTTFVATFVLAKWLGVIYPSSSSSVWSNILNLTLPAEMKPLVLVYAIIISTMFAVAVAVSDATPVSSNASLVSQRVVGAAMFVVSDIFVAANAFGSGNTRPGASNERGIVRIALGYGLYFWGQMVIAGTVEGL</sequence>